<keyword evidence="1" id="KW-1133">Transmembrane helix</keyword>
<feature type="transmembrane region" description="Helical" evidence="1">
    <location>
        <begin position="237"/>
        <end position="257"/>
    </location>
</feature>
<feature type="transmembrane region" description="Helical" evidence="1">
    <location>
        <begin position="355"/>
        <end position="376"/>
    </location>
</feature>
<accession>A0A849ICA4</accession>
<evidence type="ECO:0000313" key="2">
    <source>
        <dbReference type="EMBL" id="NNM74901.1"/>
    </source>
</evidence>
<dbReference type="Proteomes" id="UP000564885">
    <property type="component" value="Unassembled WGS sequence"/>
</dbReference>
<reference evidence="2 3" key="1">
    <citation type="submission" date="2020-04" db="EMBL/GenBank/DDBJ databases">
        <title>Enterovirga sp. isolate from soil.</title>
        <authorList>
            <person name="Chea S."/>
            <person name="Kim D.-U."/>
        </authorList>
    </citation>
    <scope>NUCLEOTIDE SEQUENCE [LARGE SCALE GENOMIC DNA]</scope>
    <source>
        <strain evidence="2 3">DB1703</strain>
    </source>
</reference>
<feature type="transmembrane region" description="Helical" evidence="1">
    <location>
        <begin position="82"/>
        <end position="100"/>
    </location>
</feature>
<keyword evidence="3" id="KW-1185">Reference proteome</keyword>
<dbReference type="AlphaFoldDB" id="A0A849ICA4"/>
<sequence length="383" mass="37514">MSPPRLSTGLRPAFAGAAATCSGIGLSRFAYVPLFPAMVAAGWVSGAEGGVLGALNLAGYLLGVLGGRMIARRLGTARTLDLGMALAVLGFAACAANLGATWLASWRFVSGAAGGILMALAGPAVQGAVEPVRRGMAGGIVIGGVAIGIMAASGAVPAALALGIPATWLLLAGIVAALWAAVHRSWPDTPIPPPPSAGTRARSGILQTAYGLSAAGLVPHMVYFADLAIRGHGLSPAFGAALWLVFGAGGLAGTLLAGSLLGRLGALPAFRLWLALQVAALAAALSSSATLLSLSAFAGGFSTLGLTTIALARARELAGPGAGAVWVKATAAFAVAQAGAGFALAAIFARTGSHQSVFLAGLVLSGAALLVSFVGADRPAAEA</sequence>
<dbReference type="RefSeq" id="WP_171220343.1">
    <property type="nucleotide sequence ID" value="NZ_JABEPP010000006.1"/>
</dbReference>
<gene>
    <name evidence="2" type="ORF">HJG44_21295</name>
</gene>
<dbReference type="PANTHER" id="PTHR23537:SF1">
    <property type="entry name" value="SUGAR TRANSPORTER"/>
    <property type="match status" value="1"/>
</dbReference>
<dbReference type="EMBL" id="JABEPP010000006">
    <property type="protein sequence ID" value="NNM74901.1"/>
    <property type="molecule type" value="Genomic_DNA"/>
</dbReference>
<feature type="transmembrane region" description="Helical" evidence="1">
    <location>
        <begin position="106"/>
        <end position="125"/>
    </location>
</feature>
<protein>
    <submittedName>
        <fullName evidence="2">YbfB/YjiJ family MFS transporter</fullName>
    </submittedName>
</protein>
<dbReference type="GO" id="GO:0005886">
    <property type="term" value="C:plasma membrane"/>
    <property type="evidence" value="ECO:0007669"/>
    <property type="project" value="TreeGrafter"/>
</dbReference>
<feature type="transmembrane region" description="Helical" evidence="1">
    <location>
        <begin position="291"/>
        <end position="312"/>
    </location>
</feature>
<feature type="transmembrane region" description="Helical" evidence="1">
    <location>
        <begin position="324"/>
        <end position="349"/>
    </location>
</feature>
<evidence type="ECO:0000256" key="1">
    <source>
        <dbReference type="SAM" id="Phobius"/>
    </source>
</evidence>
<dbReference type="Pfam" id="PF06779">
    <property type="entry name" value="MFS_4"/>
    <property type="match status" value="1"/>
</dbReference>
<feature type="transmembrane region" description="Helical" evidence="1">
    <location>
        <begin position="12"/>
        <end position="31"/>
    </location>
</feature>
<feature type="transmembrane region" description="Helical" evidence="1">
    <location>
        <begin position="137"/>
        <end position="156"/>
    </location>
</feature>
<feature type="transmembrane region" description="Helical" evidence="1">
    <location>
        <begin position="203"/>
        <end position="225"/>
    </location>
</feature>
<comment type="caution">
    <text evidence="2">The sequence shown here is derived from an EMBL/GenBank/DDBJ whole genome shotgun (WGS) entry which is preliminary data.</text>
</comment>
<dbReference type="InterPro" id="IPR036259">
    <property type="entry name" value="MFS_trans_sf"/>
</dbReference>
<feature type="transmembrane region" description="Helical" evidence="1">
    <location>
        <begin position="162"/>
        <end position="182"/>
    </location>
</feature>
<organism evidence="2 3">
    <name type="scientific">Enterovirga aerilata</name>
    <dbReference type="NCBI Taxonomy" id="2730920"/>
    <lineage>
        <taxon>Bacteria</taxon>
        <taxon>Pseudomonadati</taxon>
        <taxon>Pseudomonadota</taxon>
        <taxon>Alphaproteobacteria</taxon>
        <taxon>Hyphomicrobiales</taxon>
        <taxon>Methylobacteriaceae</taxon>
        <taxon>Enterovirga</taxon>
    </lineage>
</organism>
<dbReference type="Gene3D" id="1.20.1250.20">
    <property type="entry name" value="MFS general substrate transporter like domains"/>
    <property type="match status" value="1"/>
</dbReference>
<dbReference type="SUPFAM" id="SSF103473">
    <property type="entry name" value="MFS general substrate transporter"/>
    <property type="match status" value="1"/>
</dbReference>
<dbReference type="InterPro" id="IPR010645">
    <property type="entry name" value="MFS_4"/>
</dbReference>
<feature type="transmembrane region" description="Helical" evidence="1">
    <location>
        <begin position="51"/>
        <end position="70"/>
    </location>
</feature>
<dbReference type="PANTHER" id="PTHR23537">
    <property type="match status" value="1"/>
</dbReference>
<evidence type="ECO:0000313" key="3">
    <source>
        <dbReference type="Proteomes" id="UP000564885"/>
    </source>
</evidence>
<proteinExistence type="predicted"/>
<keyword evidence="1" id="KW-0472">Membrane</keyword>
<name>A0A849ICA4_9HYPH</name>
<keyword evidence="1" id="KW-0812">Transmembrane</keyword>
<feature type="transmembrane region" description="Helical" evidence="1">
    <location>
        <begin position="264"/>
        <end position="285"/>
    </location>
</feature>